<dbReference type="EMBL" id="JAINUG010000054">
    <property type="protein sequence ID" value="KAJ8404357.1"/>
    <property type="molecule type" value="Genomic_DNA"/>
</dbReference>
<proteinExistence type="predicted"/>
<dbReference type="Proteomes" id="UP001221898">
    <property type="component" value="Unassembled WGS sequence"/>
</dbReference>
<accession>A0AAD7SKL3</accession>
<organism evidence="1 2">
    <name type="scientific">Aldrovandia affinis</name>
    <dbReference type="NCBI Taxonomy" id="143900"/>
    <lineage>
        <taxon>Eukaryota</taxon>
        <taxon>Metazoa</taxon>
        <taxon>Chordata</taxon>
        <taxon>Craniata</taxon>
        <taxon>Vertebrata</taxon>
        <taxon>Euteleostomi</taxon>
        <taxon>Actinopterygii</taxon>
        <taxon>Neopterygii</taxon>
        <taxon>Teleostei</taxon>
        <taxon>Notacanthiformes</taxon>
        <taxon>Halosauridae</taxon>
        <taxon>Aldrovandia</taxon>
    </lineage>
</organism>
<dbReference type="AlphaFoldDB" id="A0AAD7SKL3"/>
<gene>
    <name evidence="1" type="ORF">AAFF_G00341300</name>
</gene>
<name>A0AAD7SKL3_9TELE</name>
<evidence type="ECO:0000313" key="1">
    <source>
        <dbReference type="EMBL" id="KAJ8404357.1"/>
    </source>
</evidence>
<protein>
    <submittedName>
        <fullName evidence="1">Uncharacterized protein</fullName>
    </submittedName>
</protein>
<comment type="caution">
    <text evidence="1">The sequence shown here is derived from an EMBL/GenBank/DDBJ whole genome shotgun (WGS) entry which is preliminary data.</text>
</comment>
<sequence>MAGRGLWIKLAQAGGCCPIDRRGSDRPPIKAHLPISSALRPITHRPRETLGRKQPISLDTWGASLRQEAALQLDGPAESPRSHCSFVRVRSAPFLSIRGAPAVCSVPVFFAAGRHMFPDQTVILPLGSHVLLVLALAPRSPSGKGIGSRLASPFP</sequence>
<keyword evidence="2" id="KW-1185">Reference proteome</keyword>
<evidence type="ECO:0000313" key="2">
    <source>
        <dbReference type="Proteomes" id="UP001221898"/>
    </source>
</evidence>
<reference evidence="1" key="1">
    <citation type="journal article" date="2023" name="Science">
        <title>Genome structures resolve the early diversification of teleost fishes.</title>
        <authorList>
            <person name="Parey E."/>
            <person name="Louis A."/>
            <person name="Montfort J."/>
            <person name="Bouchez O."/>
            <person name="Roques C."/>
            <person name="Iampietro C."/>
            <person name="Lluch J."/>
            <person name="Castinel A."/>
            <person name="Donnadieu C."/>
            <person name="Desvignes T."/>
            <person name="Floi Bucao C."/>
            <person name="Jouanno E."/>
            <person name="Wen M."/>
            <person name="Mejri S."/>
            <person name="Dirks R."/>
            <person name="Jansen H."/>
            <person name="Henkel C."/>
            <person name="Chen W.J."/>
            <person name="Zahm M."/>
            <person name="Cabau C."/>
            <person name="Klopp C."/>
            <person name="Thompson A.W."/>
            <person name="Robinson-Rechavi M."/>
            <person name="Braasch I."/>
            <person name="Lecointre G."/>
            <person name="Bobe J."/>
            <person name="Postlethwait J.H."/>
            <person name="Berthelot C."/>
            <person name="Roest Crollius H."/>
            <person name="Guiguen Y."/>
        </authorList>
    </citation>
    <scope>NUCLEOTIDE SEQUENCE</scope>
    <source>
        <strain evidence="1">NC1722</strain>
    </source>
</reference>